<keyword evidence="8" id="KW-1185">Reference proteome</keyword>
<evidence type="ECO:0000256" key="3">
    <source>
        <dbReference type="ARBA" id="ARBA00022989"/>
    </source>
</evidence>
<evidence type="ECO:0000256" key="2">
    <source>
        <dbReference type="ARBA" id="ARBA00022692"/>
    </source>
</evidence>
<dbReference type="GO" id="GO:0008519">
    <property type="term" value="F:ammonium channel activity"/>
    <property type="evidence" value="ECO:0007669"/>
    <property type="project" value="InterPro"/>
</dbReference>
<evidence type="ECO:0000259" key="6">
    <source>
        <dbReference type="Pfam" id="PF00909"/>
    </source>
</evidence>
<dbReference type="PANTHER" id="PTHR11730">
    <property type="entry name" value="AMMONIUM TRANSPORTER"/>
    <property type="match status" value="1"/>
</dbReference>
<name>A0AAN8WN53_HALRR</name>
<evidence type="ECO:0000256" key="1">
    <source>
        <dbReference type="ARBA" id="ARBA00004141"/>
    </source>
</evidence>
<dbReference type="InterPro" id="IPR024041">
    <property type="entry name" value="NH4_transpt_AmtB-like_dom"/>
</dbReference>
<accession>A0AAN8WN53</accession>
<evidence type="ECO:0000313" key="8">
    <source>
        <dbReference type="Proteomes" id="UP001381693"/>
    </source>
</evidence>
<feature type="transmembrane region" description="Helical" evidence="5">
    <location>
        <begin position="39"/>
        <end position="58"/>
    </location>
</feature>
<feature type="domain" description="Ammonium transporter AmtB-like" evidence="6">
    <location>
        <begin position="6"/>
        <end position="96"/>
    </location>
</feature>
<dbReference type="GO" id="GO:0097272">
    <property type="term" value="P:ammonium homeostasis"/>
    <property type="evidence" value="ECO:0007669"/>
    <property type="project" value="TreeGrafter"/>
</dbReference>
<dbReference type="Gene3D" id="1.10.3430.10">
    <property type="entry name" value="Ammonium transporter AmtB like domains"/>
    <property type="match status" value="1"/>
</dbReference>
<dbReference type="SUPFAM" id="SSF111352">
    <property type="entry name" value="Ammonium transporter"/>
    <property type="match status" value="1"/>
</dbReference>
<dbReference type="EMBL" id="JAXCGZ010020886">
    <property type="protein sequence ID" value="KAK7063290.1"/>
    <property type="molecule type" value="Genomic_DNA"/>
</dbReference>
<keyword evidence="4 5" id="KW-0472">Membrane</keyword>
<keyword evidence="3 5" id="KW-1133">Transmembrane helix</keyword>
<evidence type="ECO:0000313" key="7">
    <source>
        <dbReference type="EMBL" id="KAK7063290.1"/>
    </source>
</evidence>
<gene>
    <name evidence="7" type="primary">amt-3_6</name>
    <name evidence="7" type="ORF">SK128_012546</name>
</gene>
<organism evidence="7 8">
    <name type="scientific">Halocaridina rubra</name>
    <name type="common">Hawaiian red shrimp</name>
    <dbReference type="NCBI Taxonomy" id="373956"/>
    <lineage>
        <taxon>Eukaryota</taxon>
        <taxon>Metazoa</taxon>
        <taxon>Ecdysozoa</taxon>
        <taxon>Arthropoda</taxon>
        <taxon>Crustacea</taxon>
        <taxon>Multicrustacea</taxon>
        <taxon>Malacostraca</taxon>
        <taxon>Eumalacostraca</taxon>
        <taxon>Eucarida</taxon>
        <taxon>Decapoda</taxon>
        <taxon>Pleocyemata</taxon>
        <taxon>Caridea</taxon>
        <taxon>Atyoidea</taxon>
        <taxon>Atyidae</taxon>
        <taxon>Halocaridina</taxon>
    </lineage>
</organism>
<dbReference type="Pfam" id="PF00909">
    <property type="entry name" value="Ammonium_transp"/>
    <property type="match status" value="1"/>
</dbReference>
<comment type="caution">
    <text evidence="7">The sequence shown here is derived from an EMBL/GenBank/DDBJ whole genome shotgun (WGS) entry which is preliminary data.</text>
</comment>
<sequence>MWKYAARSAVTTMIASIGGGLGGMSYAWYKTRRLAISDVINSILGALVSITAGCALFTTWESLIVGIIGGLLAVIWVPIFDKLHIDDPVGAVAVHGKHSYANRYQYFSLLSQSFTQLLKFL</sequence>
<reference evidence="7 8" key="1">
    <citation type="submission" date="2023-11" db="EMBL/GenBank/DDBJ databases">
        <title>Halocaridina rubra genome assembly.</title>
        <authorList>
            <person name="Smith C."/>
        </authorList>
    </citation>
    <scope>NUCLEOTIDE SEQUENCE [LARGE SCALE GENOMIC DNA]</scope>
    <source>
        <strain evidence="7">EP-1</strain>
        <tissue evidence="7">Whole</tissue>
    </source>
</reference>
<dbReference type="PANTHER" id="PTHR11730:SF58">
    <property type="entry name" value="AMMONIUM TRANSPORTER"/>
    <property type="match status" value="1"/>
</dbReference>
<evidence type="ECO:0000256" key="5">
    <source>
        <dbReference type="SAM" id="Phobius"/>
    </source>
</evidence>
<keyword evidence="2 5" id="KW-0812">Transmembrane</keyword>
<dbReference type="Proteomes" id="UP001381693">
    <property type="component" value="Unassembled WGS sequence"/>
</dbReference>
<feature type="transmembrane region" description="Helical" evidence="5">
    <location>
        <begin position="6"/>
        <end position="27"/>
    </location>
</feature>
<dbReference type="AlphaFoldDB" id="A0AAN8WN53"/>
<protein>
    <submittedName>
        <fullName evidence="7">Ammonium transmembrane transporter activity protein</fullName>
    </submittedName>
</protein>
<proteinExistence type="predicted"/>
<comment type="subcellular location">
    <subcellularLocation>
        <location evidence="1">Membrane</location>
        <topology evidence="1">Multi-pass membrane protein</topology>
    </subcellularLocation>
</comment>
<feature type="transmembrane region" description="Helical" evidence="5">
    <location>
        <begin position="64"/>
        <end position="80"/>
    </location>
</feature>
<dbReference type="GO" id="GO:0005886">
    <property type="term" value="C:plasma membrane"/>
    <property type="evidence" value="ECO:0007669"/>
    <property type="project" value="TreeGrafter"/>
</dbReference>
<dbReference type="InterPro" id="IPR029020">
    <property type="entry name" value="Ammonium/urea_transptr"/>
</dbReference>
<evidence type="ECO:0000256" key="4">
    <source>
        <dbReference type="ARBA" id="ARBA00023136"/>
    </source>
</evidence>